<protein>
    <submittedName>
        <fullName evidence="2">Uncharacterized protein</fullName>
    </submittedName>
</protein>
<evidence type="ECO:0000256" key="1">
    <source>
        <dbReference type="SAM" id="MobiDB-lite"/>
    </source>
</evidence>
<proteinExistence type="predicted"/>
<evidence type="ECO:0000313" key="3">
    <source>
        <dbReference type="Proteomes" id="UP000664940"/>
    </source>
</evidence>
<feature type="compositionally biased region" description="Low complexity" evidence="1">
    <location>
        <begin position="119"/>
        <end position="128"/>
    </location>
</feature>
<reference evidence="2 3" key="1">
    <citation type="journal article" date="2020" name="Nature">
        <title>Six reference-quality genomes reveal evolution of bat adaptations.</title>
        <authorList>
            <person name="Jebb D."/>
            <person name="Huang Z."/>
            <person name="Pippel M."/>
            <person name="Hughes G.M."/>
            <person name="Lavrichenko K."/>
            <person name="Devanna P."/>
            <person name="Winkler S."/>
            <person name="Jermiin L.S."/>
            <person name="Skirmuntt E.C."/>
            <person name="Katzourakis A."/>
            <person name="Burkitt-Gray L."/>
            <person name="Ray D.A."/>
            <person name="Sullivan K.A.M."/>
            <person name="Roscito J.G."/>
            <person name="Kirilenko B.M."/>
            <person name="Davalos L.M."/>
            <person name="Corthals A.P."/>
            <person name="Power M.L."/>
            <person name="Jones G."/>
            <person name="Ransome R.D."/>
            <person name="Dechmann D.K.N."/>
            <person name="Locatelli A.G."/>
            <person name="Puechmaille S.J."/>
            <person name="Fedrigo O."/>
            <person name="Jarvis E.D."/>
            <person name="Hiller M."/>
            <person name="Vernes S.C."/>
            <person name="Myers E.W."/>
            <person name="Teeling E.C."/>
        </authorList>
    </citation>
    <scope>NUCLEOTIDE SEQUENCE [LARGE SCALE GENOMIC DNA]</scope>
    <source>
        <strain evidence="2">Bat1K_MPI-CBG_1</strain>
    </source>
</reference>
<sequence>MEEIPIEEVRGAGVDPNSPTESPAIINLRDRERAPQNRQKESSDCHLNSLNSAYESSSSLWRRKTGDRLASCQRKPRPQNYFCRRDLLGEPEKGSSLGHFPLKDPGRGPAHYGKRRGLSKSPSTAPSARPSPAPVREPQRRRVPSDRGEGQWEEVGLGTCLQRRRHCAPACPWKPCSRRVSDDAKEVQEEG</sequence>
<gene>
    <name evidence="2" type="ORF">HJG60_010224</name>
</gene>
<dbReference type="EMBL" id="JABVXQ010000003">
    <property type="protein sequence ID" value="KAF6119838.1"/>
    <property type="molecule type" value="Genomic_DNA"/>
</dbReference>
<feature type="region of interest" description="Disordered" evidence="1">
    <location>
        <begin position="92"/>
        <end position="155"/>
    </location>
</feature>
<dbReference type="Proteomes" id="UP000664940">
    <property type="component" value="Unassembled WGS sequence"/>
</dbReference>
<feature type="compositionally biased region" description="Basic and acidic residues" evidence="1">
    <location>
        <begin position="28"/>
        <end position="44"/>
    </location>
</feature>
<accession>A0A834ASN1</accession>
<dbReference type="AlphaFoldDB" id="A0A834ASN1"/>
<evidence type="ECO:0000313" key="2">
    <source>
        <dbReference type="EMBL" id="KAF6119838.1"/>
    </source>
</evidence>
<feature type="compositionally biased region" description="Low complexity" evidence="1">
    <location>
        <begin position="47"/>
        <end position="60"/>
    </location>
</feature>
<feature type="compositionally biased region" description="Basic and acidic residues" evidence="1">
    <location>
        <begin position="137"/>
        <end position="150"/>
    </location>
</feature>
<comment type="caution">
    <text evidence="2">The sequence shown here is derived from an EMBL/GenBank/DDBJ whole genome shotgun (WGS) entry which is preliminary data.</text>
</comment>
<name>A0A834ASN1_9CHIR</name>
<feature type="region of interest" description="Disordered" evidence="1">
    <location>
        <begin position="1"/>
        <end position="75"/>
    </location>
</feature>
<organism evidence="2 3">
    <name type="scientific">Phyllostomus discolor</name>
    <name type="common">pale spear-nosed bat</name>
    <dbReference type="NCBI Taxonomy" id="89673"/>
    <lineage>
        <taxon>Eukaryota</taxon>
        <taxon>Metazoa</taxon>
        <taxon>Chordata</taxon>
        <taxon>Craniata</taxon>
        <taxon>Vertebrata</taxon>
        <taxon>Euteleostomi</taxon>
        <taxon>Mammalia</taxon>
        <taxon>Eutheria</taxon>
        <taxon>Laurasiatheria</taxon>
        <taxon>Chiroptera</taxon>
        <taxon>Yangochiroptera</taxon>
        <taxon>Phyllostomidae</taxon>
        <taxon>Phyllostominae</taxon>
        <taxon>Phyllostomus</taxon>
    </lineage>
</organism>